<feature type="region of interest" description="Disordered" evidence="1">
    <location>
        <begin position="249"/>
        <end position="269"/>
    </location>
</feature>
<dbReference type="EMBL" id="CAKKNE010000004">
    <property type="protein sequence ID" value="CAH0373543.1"/>
    <property type="molecule type" value="Genomic_DNA"/>
</dbReference>
<keyword evidence="2" id="KW-0732">Signal</keyword>
<evidence type="ECO:0000256" key="2">
    <source>
        <dbReference type="SAM" id="SignalP"/>
    </source>
</evidence>
<feature type="compositionally biased region" description="Basic and acidic residues" evidence="1">
    <location>
        <begin position="258"/>
        <end position="267"/>
    </location>
</feature>
<reference evidence="3" key="1">
    <citation type="submission" date="2021-11" db="EMBL/GenBank/DDBJ databases">
        <authorList>
            <consortium name="Genoscope - CEA"/>
            <person name="William W."/>
        </authorList>
    </citation>
    <scope>NUCLEOTIDE SEQUENCE</scope>
</reference>
<feature type="chain" id="PRO_5035157830" description="TupA-like ATPgrasp" evidence="2">
    <location>
        <begin position="25"/>
        <end position="354"/>
    </location>
</feature>
<protein>
    <recommendedName>
        <fullName evidence="5">TupA-like ATPgrasp</fullName>
    </recommendedName>
</protein>
<name>A0A8J2SIS2_9STRA</name>
<comment type="caution">
    <text evidence="3">The sequence shown here is derived from an EMBL/GenBank/DDBJ whole genome shotgun (WGS) entry which is preliminary data.</text>
</comment>
<dbReference type="AlphaFoldDB" id="A0A8J2SIS2"/>
<evidence type="ECO:0008006" key="5">
    <source>
        <dbReference type="Google" id="ProtNLM"/>
    </source>
</evidence>
<keyword evidence="4" id="KW-1185">Reference proteome</keyword>
<dbReference type="Proteomes" id="UP000789595">
    <property type="component" value="Unassembled WGS sequence"/>
</dbReference>
<proteinExistence type="predicted"/>
<evidence type="ECO:0000313" key="3">
    <source>
        <dbReference type="EMBL" id="CAH0373543.1"/>
    </source>
</evidence>
<accession>A0A8J2SIS2</accession>
<sequence length="354" mass="38438">MTMGCPRSTTLVAALLYLAYYLRCCVKDLAVRSPAVGALAANRMPAYLYRSNNDTKLLAHLARAATAGADEPAFLAPACAAGPPSFNELVKARMARDRRPVLAALTDKQLVKRWAELRGVRTPEVLFASKTCAVPEIGADAYAFKATHTTGCLVLVEGGRVVGHKPCGERRLAPGSRVTPELLATLCARWTRTMYDVTQWAYSKLTPGVVAERLVYRTDGATPADDVKCFAFRGRTALVQHVTHRFDAASGRPRGARKRDTFHDPRSGRRLPVAVDRQPAGAGLAPARVRQARDVCDGLARGLDFARIDLFDAGASFFLGEVTVYPKRGEHAFEPSAVDGELGRAWCRQGNATR</sequence>
<gene>
    <name evidence="3" type="ORF">PECAL_4P07500</name>
</gene>
<feature type="signal peptide" evidence="2">
    <location>
        <begin position="1"/>
        <end position="24"/>
    </location>
</feature>
<organism evidence="3 4">
    <name type="scientific">Pelagomonas calceolata</name>
    <dbReference type="NCBI Taxonomy" id="35677"/>
    <lineage>
        <taxon>Eukaryota</taxon>
        <taxon>Sar</taxon>
        <taxon>Stramenopiles</taxon>
        <taxon>Ochrophyta</taxon>
        <taxon>Pelagophyceae</taxon>
        <taxon>Pelagomonadales</taxon>
        <taxon>Pelagomonadaceae</taxon>
        <taxon>Pelagomonas</taxon>
    </lineage>
</organism>
<evidence type="ECO:0000256" key="1">
    <source>
        <dbReference type="SAM" id="MobiDB-lite"/>
    </source>
</evidence>
<evidence type="ECO:0000313" key="4">
    <source>
        <dbReference type="Proteomes" id="UP000789595"/>
    </source>
</evidence>